<dbReference type="EnsemblPlants" id="AES72867">
    <property type="protein sequence ID" value="AES72867"/>
    <property type="gene ID" value="MTR_3g096280"/>
</dbReference>
<dbReference type="EMBL" id="CM001219">
    <property type="protein sequence ID" value="AES72867.1"/>
    <property type="molecule type" value="Genomic_DNA"/>
</dbReference>
<dbReference type="Proteomes" id="UP000002051">
    <property type="component" value="Chromosome 3"/>
</dbReference>
<name>G7JBK7_MEDTR</name>
<dbReference type="PANTHER" id="PTHR31672:SF13">
    <property type="entry name" value="F-BOX PROTEIN CPR30-LIKE"/>
    <property type="match status" value="1"/>
</dbReference>
<keyword evidence="4" id="KW-1185">Reference proteome</keyword>
<dbReference type="AlphaFoldDB" id="G7JBK7"/>
<dbReference type="NCBIfam" id="TIGR01640">
    <property type="entry name" value="F_box_assoc_1"/>
    <property type="match status" value="1"/>
</dbReference>
<organism evidence="2 4">
    <name type="scientific">Medicago truncatula</name>
    <name type="common">Barrel medic</name>
    <name type="synonym">Medicago tribuloides</name>
    <dbReference type="NCBI Taxonomy" id="3880"/>
    <lineage>
        <taxon>Eukaryota</taxon>
        <taxon>Viridiplantae</taxon>
        <taxon>Streptophyta</taxon>
        <taxon>Embryophyta</taxon>
        <taxon>Tracheophyta</taxon>
        <taxon>Spermatophyta</taxon>
        <taxon>Magnoliopsida</taxon>
        <taxon>eudicotyledons</taxon>
        <taxon>Gunneridae</taxon>
        <taxon>Pentapetalae</taxon>
        <taxon>rosids</taxon>
        <taxon>fabids</taxon>
        <taxon>Fabales</taxon>
        <taxon>Fabaceae</taxon>
        <taxon>Papilionoideae</taxon>
        <taxon>50 kb inversion clade</taxon>
        <taxon>NPAAA clade</taxon>
        <taxon>Hologalegina</taxon>
        <taxon>IRL clade</taxon>
        <taxon>Trifolieae</taxon>
        <taxon>Medicago</taxon>
    </lineage>
</organism>
<accession>G7JBK7</accession>
<dbReference type="Pfam" id="PF08268">
    <property type="entry name" value="FBA_3"/>
    <property type="match status" value="1"/>
</dbReference>
<gene>
    <name evidence="2" type="ordered locus">MTR_3g096280</name>
</gene>
<dbReference type="HOGENOM" id="CLU_027176_1_4_1"/>
<reference evidence="2 4" key="1">
    <citation type="journal article" date="2011" name="Nature">
        <title>The Medicago genome provides insight into the evolution of rhizobial symbioses.</title>
        <authorList>
            <person name="Young N.D."/>
            <person name="Debelle F."/>
            <person name="Oldroyd G.E."/>
            <person name="Geurts R."/>
            <person name="Cannon S.B."/>
            <person name="Udvardi M.K."/>
            <person name="Benedito V.A."/>
            <person name="Mayer K.F."/>
            <person name="Gouzy J."/>
            <person name="Schoof H."/>
            <person name="Van de Peer Y."/>
            <person name="Proost S."/>
            <person name="Cook D.R."/>
            <person name="Meyers B.C."/>
            <person name="Spannagl M."/>
            <person name="Cheung F."/>
            <person name="De Mita S."/>
            <person name="Krishnakumar V."/>
            <person name="Gundlach H."/>
            <person name="Zhou S."/>
            <person name="Mudge J."/>
            <person name="Bharti A.K."/>
            <person name="Murray J.D."/>
            <person name="Naoumkina M.A."/>
            <person name="Rosen B."/>
            <person name="Silverstein K.A."/>
            <person name="Tang H."/>
            <person name="Rombauts S."/>
            <person name="Zhao P.X."/>
            <person name="Zhou P."/>
            <person name="Barbe V."/>
            <person name="Bardou P."/>
            <person name="Bechner M."/>
            <person name="Bellec A."/>
            <person name="Berger A."/>
            <person name="Berges H."/>
            <person name="Bidwell S."/>
            <person name="Bisseling T."/>
            <person name="Choisne N."/>
            <person name="Couloux A."/>
            <person name="Denny R."/>
            <person name="Deshpande S."/>
            <person name="Dai X."/>
            <person name="Doyle J.J."/>
            <person name="Dudez A.M."/>
            <person name="Farmer A.D."/>
            <person name="Fouteau S."/>
            <person name="Franken C."/>
            <person name="Gibelin C."/>
            <person name="Gish J."/>
            <person name="Goldstein S."/>
            <person name="Gonzalez A.J."/>
            <person name="Green P.J."/>
            <person name="Hallab A."/>
            <person name="Hartog M."/>
            <person name="Hua A."/>
            <person name="Humphray S.J."/>
            <person name="Jeong D.H."/>
            <person name="Jing Y."/>
            <person name="Jocker A."/>
            <person name="Kenton S.M."/>
            <person name="Kim D.J."/>
            <person name="Klee K."/>
            <person name="Lai H."/>
            <person name="Lang C."/>
            <person name="Lin S."/>
            <person name="Macmil S.L."/>
            <person name="Magdelenat G."/>
            <person name="Matthews L."/>
            <person name="McCorrison J."/>
            <person name="Monaghan E.L."/>
            <person name="Mun J.H."/>
            <person name="Najar F.Z."/>
            <person name="Nicholson C."/>
            <person name="Noirot C."/>
            <person name="O'Bleness M."/>
            <person name="Paule C.R."/>
            <person name="Poulain J."/>
            <person name="Prion F."/>
            <person name="Qin B."/>
            <person name="Qu C."/>
            <person name="Retzel E.F."/>
            <person name="Riddle C."/>
            <person name="Sallet E."/>
            <person name="Samain S."/>
            <person name="Samson N."/>
            <person name="Sanders I."/>
            <person name="Saurat O."/>
            <person name="Scarpelli C."/>
            <person name="Schiex T."/>
            <person name="Segurens B."/>
            <person name="Severin A.J."/>
            <person name="Sherrier D.J."/>
            <person name="Shi R."/>
            <person name="Sims S."/>
            <person name="Singer S.R."/>
            <person name="Sinharoy S."/>
            <person name="Sterck L."/>
            <person name="Viollet A."/>
            <person name="Wang B.B."/>
            <person name="Wang K."/>
            <person name="Wang M."/>
            <person name="Wang X."/>
            <person name="Warfsmann J."/>
            <person name="Weissenbach J."/>
            <person name="White D.D."/>
            <person name="White J.D."/>
            <person name="Wiley G.B."/>
            <person name="Wincker P."/>
            <person name="Xing Y."/>
            <person name="Yang L."/>
            <person name="Yao Z."/>
            <person name="Ying F."/>
            <person name="Zhai J."/>
            <person name="Zhou L."/>
            <person name="Zuber A."/>
            <person name="Denarie J."/>
            <person name="Dixon R.A."/>
            <person name="May G.D."/>
            <person name="Schwartz D.C."/>
            <person name="Rogers J."/>
            <person name="Quetier F."/>
            <person name="Town C.D."/>
            <person name="Roe B.A."/>
        </authorList>
    </citation>
    <scope>NUCLEOTIDE SEQUENCE [LARGE SCALE GENOMIC DNA]</scope>
    <source>
        <strain evidence="2">A17</strain>
        <strain evidence="3 4">cv. Jemalong A17</strain>
    </source>
</reference>
<dbReference type="PANTHER" id="PTHR31672">
    <property type="entry name" value="BNACNNG10540D PROTEIN"/>
    <property type="match status" value="1"/>
</dbReference>
<dbReference type="PaxDb" id="3880-AES72867"/>
<evidence type="ECO:0000259" key="1">
    <source>
        <dbReference type="Pfam" id="PF08268"/>
    </source>
</evidence>
<dbReference type="InterPro" id="IPR013187">
    <property type="entry name" value="F-box-assoc_dom_typ3"/>
</dbReference>
<dbReference type="OMA" id="LEICSCH"/>
<evidence type="ECO:0000313" key="4">
    <source>
        <dbReference type="Proteomes" id="UP000002051"/>
    </source>
</evidence>
<proteinExistence type="predicted"/>
<dbReference type="InterPro" id="IPR017451">
    <property type="entry name" value="F-box-assoc_interact_dom"/>
</dbReference>
<evidence type="ECO:0000313" key="2">
    <source>
        <dbReference type="EMBL" id="AES72867.1"/>
    </source>
</evidence>
<dbReference type="InterPro" id="IPR050796">
    <property type="entry name" value="SCF_F-box_component"/>
</dbReference>
<sequence length="345" mass="39135">MPLRFSTSAGILSSPSLPVKILLQLRCICKSWKSLISNDSTFAKKQLCMSKKRLIVSSVNDPDELLLWDSSISSVFSNVSNSTVTQTQLNCPISFNSLFRLLYGNNLEICSCHGILCFAIAGLYAFLWNPSLRRYNVLPPLENPEESDGSTSYVYSFGYDHFSNVYKVVAISHLHDTNKKNEVSVHSMGTGYWRRIHNFPYSRSMPRPGVFVSGTVNWLASDFSSSATFCDIVSLDLEKESYQQLSLPDFEKKSWTLGEYGIKESWTKLYTIRAMGNHDFDPYTKVVYISEDDQFLIDLYERTSSKMKLGVYDSKIGTLKFHMIQNINGWMGPEIYAESLISPCS</sequence>
<reference evidence="3" key="3">
    <citation type="submission" date="2015-04" db="UniProtKB">
        <authorList>
            <consortium name="EnsemblPlants"/>
        </authorList>
    </citation>
    <scope>IDENTIFICATION</scope>
    <source>
        <strain evidence="3">cv. Jemalong A17</strain>
    </source>
</reference>
<feature type="domain" description="F-box associated beta-propeller type 3" evidence="1">
    <location>
        <begin position="101"/>
        <end position="260"/>
    </location>
</feature>
<dbReference type="STRING" id="3880.G7JBK7"/>
<evidence type="ECO:0000313" key="3">
    <source>
        <dbReference type="EnsemblPlants" id="AES72867"/>
    </source>
</evidence>
<protein>
    <submittedName>
        <fullName evidence="2">F-box protein interaction domain protein</fullName>
    </submittedName>
</protein>
<reference evidence="2 4" key="2">
    <citation type="journal article" date="2014" name="BMC Genomics">
        <title>An improved genome release (version Mt4.0) for the model legume Medicago truncatula.</title>
        <authorList>
            <person name="Tang H."/>
            <person name="Krishnakumar V."/>
            <person name="Bidwell S."/>
            <person name="Rosen B."/>
            <person name="Chan A."/>
            <person name="Zhou S."/>
            <person name="Gentzbittel L."/>
            <person name="Childs K.L."/>
            <person name="Yandell M."/>
            <person name="Gundlach H."/>
            <person name="Mayer K.F."/>
            <person name="Schwartz D.C."/>
            <person name="Town C.D."/>
        </authorList>
    </citation>
    <scope>GENOME REANNOTATION</scope>
    <source>
        <strain evidence="3 4">cv. Jemalong A17</strain>
    </source>
</reference>